<dbReference type="GO" id="GO:0043190">
    <property type="term" value="C:ATP-binding cassette (ABC) transporter complex"/>
    <property type="evidence" value="ECO:0007669"/>
    <property type="project" value="InterPro"/>
</dbReference>
<accession>A0A0R1U147</accession>
<dbReference type="GO" id="GO:0140359">
    <property type="term" value="F:ABC-type transporter activity"/>
    <property type="evidence" value="ECO:0007669"/>
    <property type="project" value="InterPro"/>
</dbReference>
<evidence type="ECO:0000256" key="4">
    <source>
        <dbReference type="ARBA" id="ARBA00023136"/>
    </source>
</evidence>
<dbReference type="PIRSF" id="PIRSF006648">
    <property type="entry name" value="DrrB"/>
    <property type="match status" value="1"/>
</dbReference>
<keyword evidence="4 5" id="KW-0472">Membrane</keyword>
<keyword evidence="3 5" id="KW-1133">Transmembrane helix</keyword>
<dbReference type="PANTHER" id="PTHR43027:SF2">
    <property type="entry name" value="TRANSPORT PERMEASE PROTEIN"/>
    <property type="match status" value="1"/>
</dbReference>
<evidence type="ECO:0000256" key="5">
    <source>
        <dbReference type="SAM" id="Phobius"/>
    </source>
</evidence>
<feature type="transmembrane region" description="Helical" evidence="5">
    <location>
        <begin position="217"/>
        <end position="239"/>
    </location>
</feature>
<evidence type="ECO:0000259" key="6">
    <source>
        <dbReference type="PROSITE" id="PS51012"/>
    </source>
</evidence>
<evidence type="ECO:0000313" key="8">
    <source>
        <dbReference type="Proteomes" id="UP000051324"/>
    </source>
</evidence>
<evidence type="ECO:0000313" key="7">
    <source>
        <dbReference type="EMBL" id="KRL87132.1"/>
    </source>
</evidence>
<dbReference type="PATRIC" id="fig|1423724.4.peg.446"/>
<dbReference type="OrthoDB" id="9774758at2"/>
<feature type="transmembrane region" description="Helical" evidence="5">
    <location>
        <begin position="90"/>
        <end position="115"/>
    </location>
</feature>
<sequence length="246" mass="27675">MKKYITMIRLILLNELRNREAIIFSLLLPIAILVLIGESDKSQIPYIYSGVICIAFGSIALIGVASQVTSLRENGILKRVKLTELSLNKFIYCIYISQIFFMLGQLIIITLIAIFVYDLKFKIDKQFLFGVAVQTVLGMLSLIAIGILIAIFSKNTRAASTIGNTVIVTMLFVGNTLFPSNGWPKTVKQVVKYFPMNNLGDALRRTLIYNSQSMEHFVFQTLCLLSCFVLFYVIGQYLLNKTVTSN</sequence>
<comment type="subcellular location">
    <subcellularLocation>
        <location evidence="1">Membrane</location>
        <topology evidence="1">Multi-pass membrane protein</topology>
    </subcellularLocation>
</comment>
<evidence type="ECO:0000256" key="2">
    <source>
        <dbReference type="ARBA" id="ARBA00022692"/>
    </source>
</evidence>
<evidence type="ECO:0000256" key="3">
    <source>
        <dbReference type="ARBA" id="ARBA00022989"/>
    </source>
</evidence>
<feature type="domain" description="ABC transmembrane type-2" evidence="6">
    <location>
        <begin position="10"/>
        <end position="242"/>
    </location>
</feature>
<feature type="transmembrane region" description="Helical" evidence="5">
    <location>
        <begin position="21"/>
        <end position="39"/>
    </location>
</feature>
<dbReference type="InterPro" id="IPR000412">
    <property type="entry name" value="ABC_2_transport"/>
</dbReference>
<dbReference type="Pfam" id="PF12698">
    <property type="entry name" value="ABC2_membrane_3"/>
    <property type="match status" value="1"/>
</dbReference>
<keyword evidence="2 5" id="KW-0812">Transmembrane</keyword>
<dbReference type="AlphaFoldDB" id="A0A0R1U147"/>
<name>A0A0R1U147_9LACO</name>
<dbReference type="STRING" id="1423724.FC32_GL000426"/>
<feature type="transmembrane region" description="Helical" evidence="5">
    <location>
        <begin position="45"/>
        <end position="69"/>
    </location>
</feature>
<feature type="transmembrane region" description="Helical" evidence="5">
    <location>
        <begin position="158"/>
        <end position="178"/>
    </location>
</feature>
<dbReference type="InterPro" id="IPR013525">
    <property type="entry name" value="ABC2_TM"/>
</dbReference>
<proteinExistence type="predicted"/>
<gene>
    <name evidence="7" type="ORF">FC32_GL000426</name>
</gene>
<dbReference type="PROSITE" id="PS51012">
    <property type="entry name" value="ABC_TM2"/>
    <property type="match status" value="1"/>
</dbReference>
<reference evidence="7 8" key="1">
    <citation type="journal article" date="2015" name="Genome Announc.">
        <title>Expanding the biotechnology potential of lactobacilli through comparative genomics of 213 strains and associated genera.</title>
        <authorList>
            <person name="Sun Z."/>
            <person name="Harris H.M."/>
            <person name="McCann A."/>
            <person name="Guo C."/>
            <person name="Argimon S."/>
            <person name="Zhang W."/>
            <person name="Yang X."/>
            <person name="Jeffery I.B."/>
            <person name="Cooney J.C."/>
            <person name="Kagawa T.F."/>
            <person name="Liu W."/>
            <person name="Song Y."/>
            <person name="Salvetti E."/>
            <person name="Wrobel A."/>
            <person name="Rasinkangas P."/>
            <person name="Parkhill J."/>
            <person name="Rea M.C."/>
            <person name="O'Sullivan O."/>
            <person name="Ritari J."/>
            <person name="Douillard F.P."/>
            <person name="Paul Ross R."/>
            <person name="Yang R."/>
            <person name="Briner A.E."/>
            <person name="Felis G.E."/>
            <person name="de Vos W.M."/>
            <person name="Barrangou R."/>
            <person name="Klaenhammer T.R."/>
            <person name="Caufield P.W."/>
            <person name="Cui Y."/>
            <person name="Zhang H."/>
            <person name="O'Toole P.W."/>
        </authorList>
    </citation>
    <scope>NUCLEOTIDE SEQUENCE [LARGE SCALE GENOMIC DNA]</scope>
    <source>
        <strain evidence="7 8">DSM 16634</strain>
    </source>
</reference>
<dbReference type="Proteomes" id="UP000051324">
    <property type="component" value="Unassembled WGS sequence"/>
</dbReference>
<dbReference type="InterPro" id="IPR052902">
    <property type="entry name" value="ABC-2_transporter"/>
</dbReference>
<organism evidence="7 8">
    <name type="scientific">Ligilactobacillus apodemi DSM 16634 = JCM 16172</name>
    <dbReference type="NCBI Taxonomy" id="1423724"/>
    <lineage>
        <taxon>Bacteria</taxon>
        <taxon>Bacillati</taxon>
        <taxon>Bacillota</taxon>
        <taxon>Bacilli</taxon>
        <taxon>Lactobacillales</taxon>
        <taxon>Lactobacillaceae</taxon>
        <taxon>Ligilactobacillus</taxon>
    </lineage>
</organism>
<evidence type="ECO:0000256" key="1">
    <source>
        <dbReference type="ARBA" id="ARBA00004141"/>
    </source>
</evidence>
<keyword evidence="8" id="KW-1185">Reference proteome</keyword>
<dbReference type="EMBL" id="AZFT01000009">
    <property type="protein sequence ID" value="KRL87132.1"/>
    <property type="molecule type" value="Genomic_DNA"/>
</dbReference>
<protein>
    <submittedName>
        <fullName evidence="7">ABC transporter permease</fullName>
    </submittedName>
</protein>
<comment type="caution">
    <text evidence="7">The sequence shown here is derived from an EMBL/GenBank/DDBJ whole genome shotgun (WGS) entry which is preliminary data.</text>
</comment>
<dbReference type="InterPro" id="IPR047817">
    <property type="entry name" value="ABC2_TM_bact-type"/>
</dbReference>
<dbReference type="PANTHER" id="PTHR43027">
    <property type="entry name" value="DOXORUBICIN RESISTANCE ABC TRANSPORTER PERMEASE PROTEIN DRRC-RELATED"/>
    <property type="match status" value="1"/>
</dbReference>
<dbReference type="RefSeq" id="WP_025087585.1">
    <property type="nucleotide sequence ID" value="NZ_AZFT01000009.1"/>
</dbReference>
<feature type="transmembrane region" description="Helical" evidence="5">
    <location>
        <begin position="127"/>
        <end position="151"/>
    </location>
</feature>